<dbReference type="EMBL" id="JASPKY010000071">
    <property type="protein sequence ID" value="KAK9739713.1"/>
    <property type="molecule type" value="Genomic_DNA"/>
</dbReference>
<dbReference type="GO" id="GO:0033499">
    <property type="term" value="P:galactose catabolic process via UDP-galactose, Leloir pathway"/>
    <property type="evidence" value="ECO:0007669"/>
    <property type="project" value="TreeGrafter"/>
</dbReference>
<protein>
    <recommendedName>
        <fullName evidence="4">Galactose mutarotase</fullName>
    </recommendedName>
    <alternativeName>
        <fullName evidence="7">Aldose 1-epimerase</fullName>
    </alternativeName>
</protein>
<keyword evidence="6" id="KW-0119">Carbohydrate metabolism</keyword>
<dbReference type="InterPro" id="IPR014718">
    <property type="entry name" value="GH-type_carb-bd"/>
</dbReference>
<dbReference type="AlphaFoldDB" id="A0AAW1M1V2"/>
<reference evidence="10 11" key="1">
    <citation type="journal article" date="2024" name="BMC Genomics">
        <title>De novo assembly and annotation of Popillia japonica's genome with initial clues to its potential as an invasive pest.</title>
        <authorList>
            <person name="Cucini C."/>
            <person name="Boschi S."/>
            <person name="Funari R."/>
            <person name="Cardaioli E."/>
            <person name="Iannotti N."/>
            <person name="Marturano G."/>
            <person name="Paoli F."/>
            <person name="Bruttini M."/>
            <person name="Carapelli A."/>
            <person name="Frati F."/>
            <person name="Nardi F."/>
        </authorList>
    </citation>
    <scope>NUCLEOTIDE SEQUENCE [LARGE SCALE GENOMIC DNA]</scope>
    <source>
        <strain evidence="10">DMR45628</strain>
    </source>
</reference>
<evidence type="ECO:0000256" key="7">
    <source>
        <dbReference type="ARBA" id="ARBA00032729"/>
    </source>
</evidence>
<dbReference type="InterPro" id="IPR008183">
    <property type="entry name" value="Aldose_1/G6P_1-epimerase"/>
</dbReference>
<comment type="caution">
    <text evidence="10">The sequence shown here is derived from an EMBL/GenBank/DDBJ whole genome shotgun (WGS) entry which is preliminary data.</text>
</comment>
<dbReference type="Gene3D" id="2.70.98.10">
    <property type="match status" value="2"/>
</dbReference>
<feature type="compositionally biased region" description="Polar residues" evidence="9">
    <location>
        <begin position="15"/>
        <end position="45"/>
    </location>
</feature>
<dbReference type="PANTHER" id="PTHR10091">
    <property type="entry name" value="ALDOSE-1-EPIMERASE"/>
    <property type="match status" value="1"/>
</dbReference>
<dbReference type="GO" id="GO:0006006">
    <property type="term" value="P:glucose metabolic process"/>
    <property type="evidence" value="ECO:0007669"/>
    <property type="project" value="TreeGrafter"/>
</dbReference>
<accession>A0AAW1M1V2</accession>
<dbReference type="PANTHER" id="PTHR10091:SF0">
    <property type="entry name" value="GALACTOSE MUTAROTASE"/>
    <property type="match status" value="1"/>
</dbReference>
<evidence type="ECO:0000256" key="3">
    <source>
        <dbReference type="ARBA" id="ARBA00006206"/>
    </source>
</evidence>
<dbReference type="InterPro" id="IPR011013">
    <property type="entry name" value="Gal_mutarotase_sf_dom"/>
</dbReference>
<dbReference type="InterPro" id="IPR047215">
    <property type="entry name" value="Galactose_mutarotase-like"/>
</dbReference>
<dbReference type="SUPFAM" id="SSF74650">
    <property type="entry name" value="Galactose mutarotase-like"/>
    <property type="match status" value="2"/>
</dbReference>
<evidence type="ECO:0000313" key="11">
    <source>
        <dbReference type="Proteomes" id="UP001458880"/>
    </source>
</evidence>
<evidence type="ECO:0000313" key="10">
    <source>
        <dbReference type="EMBL" id="KAK9739713.1"/>
    </source>
</evidence>
<evidence type="ECO:0000256" key="8">
    <source>
        <dbReference type="ARBA" id="ARBA00045743"/>
    </source>
</evidence>
<dbReference type="Proteomes" id="UP001458880">
    <property type="component" value="Unassembled WGS sequence"/>
</dbReference>
<feature type="region of interest" description="Disordered" evidence="9">
    <location>
        <begin position="1"/>
        <end position="63"/>
    </location>
</feature>
<comment type="pathway">
    <text evidence="2">Carbohydrate metabolism; galactose metabolism.</text>
</comment>
<comment type="similarity">
    <text evidence="3">Belongs to the aldose epimerase family.</text>
</comment>
<gene>
    <name evidence="10" type="ORF">QE152_g8750</name>
</gene>
<dbReference type="Pfam" id="PF01263">
    <property type="entry name" value="Aldose_epim"/>
    <property type="match status" value="2"/>
</dbReference>
<comment type="catalytic activity">
    <reaction evidence="1">
        <text>alpha-D-galactose = beta-D-galactose</text>
        <dbReference type="Rhea" id="RHEA:28675"/>
        <dbReference type="ChEBI" id="CHEBI:27667"/>
        <dbReference type="ChEBI" id="CHEBI:28061"/>
        <dbReference type="EC" id="5.1.3.3"/>
    </reaction>
    <physiologicalReaction direction="right-to-left" evidence="1">
        <dbReference type="Rhea" id="RHEA:28677"/>
    </physiologicalReaction>
</comment>
<dbReference type="CDD" id="cd09019">
    <property type="entry name" value="galactose_mutarotase_like"/>
    <property type="match status" value="1"/>
</dbReference>
<keyword evidence="5" id="KW-0413">Isomerase</keyword>
<name>A0AAW1M1V2_POPJA</name>
<organism evidence="10 11">
    <name type="scientific">Popillia japonica</name>
    <name type="common">Japanese beetle</name>
    <dbReference type="NCBI Taxonomy" id="7064"/>
    <lineage>
        <taxon>Eukaryota</taxon>
        <taxon>Metazoa</taxon>
        <taxon>Ecdysozoa</taxon>
        <taxon>Arthropoda</taxon>
        <taxon>Hexapoda</taxon>
        <taxon>Insecta</taxon>
        <taxon>Pterygota</taxon>
        <taxon>Neoptera</taxon>
        <taxon>Endopterygota</taxon>
        <taxon>Coleoptera</taxon>
        <taxon>Polyphaga</taxon>
        <taxon>Scarabaeiformia</taxon>
        <taxon>Scarabaeidae</taxon>
        <taxon>Rutelinae</taxon>
        <taxon>Popillia</taxon>
    </lineage>
</organism>
<evidence type="ECO:0000256" key="6">
    <source>
        <dbReference type="ARBA" id="ARBA00023277"/>
    </source>
</evidence>
<proteinExistence type="inferred from homology"/>
<feature type="compositionally biased region" description="Polar residues" evidence="9">
    <location>
        <begin position="54"/>
        <end position="63"/>
    </location>
</feature>
<keyword evidence="11" id="KW-1185">Reference proteome</keyword>
<evidence type="ECO:0000256" key="1">
    <source>
        <dbReference type="ARBA" id="ARBA00001712"/>
    </source>
</evidence>
<comment type="function">
    <text evidence="8">Mutarotase that catalyzes the interconversion of beta-D-galactose and alpha-D-galactose during galactose metabolism. Beta-D-galactose is metabolized in the liver into glucose 1-phosphate, the primary metabolic fuel, by the action of four enzymes that constitute the Leloir pathway: GALM, GALK1 (galactokinase), GALT (galactose-1-phosphate uridylyltransferase) and GALE (UDP-galactose-4'-epimerase). Involved in the maintenance of the equilibrium between the beta- and alpha-anomers of galactose, therefore ensuring a sufficient supply of the alpha-anomer for GALK1. Also active on D-glucose although shows a preference for galactose over glucose.</text>
</comment>
<evidence type="ECO:0000256" key="4">
    <source>
        <dbReference type="ARBA" id="ARBA00021023"/>
    </source>
</evidence>
<evidence type="ECO:0000256" key="5">
    <source>
        <dbReference type="ARBA" id="ARBA00023235"/>
    </source>
</evidence>
<evidence type="ECO:0000256" key="2">
    <source>
        <dbReference type="ARBA" id="ARBA00004947"/>
    </source>
</evidence>
<evidence type="ECO:0000256" key="9">
    <source>
        <dbReference type="SAM" id="MobiDB-lite"/>
    </source>
</evidence>
<sequence length="677" mass="76400">MAYLPTIEEVDESNKTPAPSSPRASLNPNIHNPSTGFSYNNNRVSPTLGKHRQSTGGETTSTSNYGHRFITHSTTGNITLMEDCFGLYMVDKHTPIKVLRYTWRSSNNVVVQVITYGARIVSMKYPDKNGNCADIVLGFQDLAGYLYYDQYYIGATIGAVTDKIKNARFELGGKHIKVTENDGDHYLNGGTYGLDKVIWNSCVVKNKVVLTHVIPHKHEGLPGPVMVKITFELSPYNEFHIDMEAKSGRPTIINLSNLCYFNLGGHNGGSEELKKHSVTINCNCYTLMDDDDLPTGKIMNVVHTRYDFMQPKLMKDCLDVVPNSGYYQNLCINRATAQGNCLVARVVHTTNGRVLEIYSNQYGVKFNTGNEFSLGVLSPPSPEQRSLVDGTESIFVMLDQMFRIMDSLDVFDEKNFKRVHRMLVQIHQHKEDQNLALNFGESLSFANPDFCIFSFLHALQQSAYAVQNMIPKNIKDVKTWSELKLIIQDMHDKYVELDTVDDDEELLELIDEHVPAEDDLTLQKSGDLQRSSVVVEGNELARRSTIREQSNVSITKERSKSIARSIQKILSAQKEMAEAAAQKDDPFGSSIDKFAIDSANEIPNFYKDGRMHGKFNAIYARHCAMAFQTQNYPDAVHHSNFPSSILRPGETYKHSIVYKFSTKFGNLTQLRNNKRCR</sequence>
<dbReference type="GO" id="GO:0004034">
    <property type="term" value="F:aldose 1-epimerase activity"/>
    <property type="evidence" value="ECO:0007669"/>
    <property type="project" value="UniProtKB-EC"/>
</dbReference>
<dbReference type="GO" id="GO:0030246">
    <property type="term" value="F:carbohydrate binding"/>
    <property type="evidence" value="ECO:0007669"/>
    <property type="project" value="InterPro"/>
</dbReference>